<sequence>MAHSSLLLLAIAASCVIACLSAGDVYTAGTTKVELLGKSPNFLVYPNTSNPDVYLAMKFSKLEEREVGGGKVNIHSITSLASADPSFSATLVEVKKKGSNDKVNVTKITMTVDPASKQSFQISCDKTKGKPASETSSNITFSVIMYVGITDDVQFQYGVDTNNNTLYTDVAKGGMKFNVAFNNWVFCTSTNYINLDIDLSVKGNVSVQPSVSGGNLTMDLGGGKATIQFADYALPTFNSSSSNKIAMKVPTITAGNGSAATSIALQLPNPNGPSFYYDPSVTVSATTTGTGGGGGAASAARVSFWAAAAAVLLSMLMFF</sequence>
<keyword evidence="3" id="KW-1185">Reference proteome</keyword>
<evidence type="ECO:0000256" key="1">
    <source>
        <dbReference type="SAM" id="SignalP"/>
    </source>
</evidence>
<protein>
    <submittedName>
        <fullName evidence="2">Uncharacterized protein</fullName>
    </submittedName>
</protein>
<keyword evidence="1" id="KW-0732">Signal</keyword>
<comment type="caution">
    <text evidence="2">The sequence shown here is derived from an EMBL/GenBank/DDBJ whole genome shotgun (WGS) entry which is preliminary data.</text>
</comment>
<gene>
    <name evidence="2" type="ORF">HXX76_004271</name>
</gene>
<organism evidence="2 3">
    <name type="scientific">Chlamydomonas incerta</name>
    <dbReference type="NCBI Taxonomy" id="51695"/>
    <lineage>
        <taxon>Eukaryota</taxon>
        <taxon>Viridiplantae</taxon>
        <taxon>Chlorophyta</taxon>
        <taxon>core chlorophytes</taxon>
        <taxon>Chlorophyceae</taxon>
        <taxon>CS clade</taxon>
        <taxon>Chlamydomonadales</taxon>
        <taxon>Chlamydomonadaceae</taxon>
        <taxon>Chlamydomonas</taxon>
    </lineage>
</organism>
<accession>A0A835W7F5</accession>
<evidence type="ECO:0000313" key="3">
    <source>
        <dbReference type="Proteomes" id="UP000650467"/>
    </source>
</evidence>
<dbReference type="AlphaFoldDB" id="A0A835W7F5"/>
<feature type="signal peptide" evidence="1">
    <location>
        <begin position="1"/>
        <end position="22"/>
    </location>
</feature>
<dbReference type="OrthoDB" id="529910at2759"/>
<feature type="chain" id="PRO_5032783480" evidence="1">
    <location>
        <begin position="23"/>
        <end position="319"/>
    </location>
</feature>
<reference evidence="2" key="1">
    <citation type="journal article" date="2020" name="bioRxiv">
        <title>Comparative genomics of Chlamydomonas.</title>
        <authorList>
            <person name="Craig R.J."/>
            <person name="Hasan A.R."/>
            <person name="Ness R.W."/>
            <person name="Keightley P.D."/>
        </authorList>
    </citation>
    <scope>NUCLEOTIDE SEQUENCE</scope>
    <source>
        <strain evidence="2">SAG 7.73</strain>
    </source>
</reference>
<proteinExistence type="predicted"/>
<dbReference type="Proteomes" id="UP000650467">
    <property type="component" value="Unassembled WGS sequence"/>
</dbReference>
<dbReference type="EMBL" id="JAEHOC010000007">
    <property type="protein sequence ID" value="KAG2440158.1"/>
    <property type="molecule type" value="Genomic_DNA"/>
</dbReference>
<name>A0A835W7F5_CHLIN</name>
<evidence type="ECO:0000313" key="2">
    <source>
        <dbReference type="EMBL" id="KAG2440158.1"/>
    </source>
</evidence>